<sequence length="105" mass="11821">MPFMCPFPTTPTTVLLLFTALLLFRDHARNMSRSWMRGCNSEGYEVLSFAYNSYGLPAVFSSCGVSVVEIIPRNSEISSFDFSSQLRDFHARSRVISIGRSPRTS</sequence>
<accession>A0A0A9APM3</accession>
<name>A0A0A9APM3_ARUDO</name>
<dbReference type="AlphaFoldDB" id="A0A0A9APM3"/>
<reference evidence="2" key="2">
    <citation type="journal article" date="2015" name="Data Brief">
        <title>Shoot transcriptome of the giant reed, Arundo donax.</title>
        <authorList>
            <person name="Barrero R.A."/>
            <person name="Guerrero F.D."/>
            <person name="Moolhuijzen P."/>
            <person name="Goolsby J.A."/>
            <person name="Tidwell J."/>
            <person name="Bellgard S.E."/>
            <person name="Bellgard M.I."/>
        </authorList>
    </citation>
    <scope>NUCLEOTIDE SEQUENCE</scope>
    <source>
        <tissue evidence="2">Shoot tissue taken approximately 20 cm above the soil surface</tissue>
    </source>
</reference>
<feature type="signal peptide" evidence="1">
    <location>
        <begin position="1"/>
        <end position="28"/>
    </location>
</feature>
<reference evidence="2" key="1">
    <citation type="submission" date="2014-09" db="EMBL/GenBank/DDBJ databases">
        <authorList>
            <person name="Magalhaes I.L.F."/>
            <person name="Oliveira U."/>
            <person name="Santos F.R."/>
            <person name="Vidigal T.H.D.A."/>
            <person name="Brescovit A.D."/>
            <person name="Santos A.J."/>
        </authorList>
    </citation>
    <scope>NUCLEOTIDE SEQUENCE</scope>
    <source>
        <tissue evidence="2">Shoot tissue taken approximately 20 cm above the soil surface</tissue>
    </source>
</reference>
<evidence type="ECO:0000313" key="2">
    <source>
        <dbReference type="EMBL" id="JAD53066.1"/>
    </source>
</evidence>
<organism evidence="2">
    <name type="scientific">Arundo donax</name>
    <name type="common">Giant reed</name>
    <name type="synonym">Donax arundinaceus</name>
    <dbReference type="NCBI Taxonomy" id="35708"/>
    <lineage>
        <taxon>Eukaryota</taxon>
        <taxon>Viridiplantae</taxon>
        <taxon>Streptophyta</taxon>
        <taxon>Embryophyta</taxon>
        <taxon>Tracheophyta</taxon>
        <taxon>Spermatophyta</taxon>
        <taxon>Magnoliopsida</taxon>
        <taxon>Liliopsida</taxon>
        <taxon>Poales</taxon>
        <taxon>Poaceae</taxon>
        <taxon>PACMAD clade</taxon>
        <taxon>Arundinoideae</taxon>
        <taxon>Arundineae</taxon>
        <taxon>Arundo</taxon>
    </lineage>
</organism>
<proteinExistence type="predicted"/>
<evidence type="ECO:0000256" key="1">
    <source>
        <dbReference type="SAM" id="SignalP"/>
    </source>
</evidence>
<dbReference type="EMBL" id="GBRH01244829">
    <property type="protein sequence ID" value="JAD53066.1"/>
    <property type="molecule type" value="Transcribed_RNA"/>
</dbReference>
<feature type="chain" id="PRO_5002045500" description="Secreted protein" evidence="1">
    <location>
        <begin position="29"/>
        <end position="105"/>
    </location>
</feature>
<evidence type="ECO:0008006" key="3">
    <source>
        <dbReference type="Google" id="ProtNLM"/>
    </source>
</evidence>
<keyword evidence="1" id="KW-0732">Signal</keyword>
<protein>
    <recommendedName>
        <fullName evidence="3">Secreted protein</fullName>
    </recommendedName>
</protein>